<gene>
    <name evidence="3" type="ORF">FY030_12685</name>
</gene>
<dbReference type="KEGG" id="serw:FY030_12685"/>
<dbReference type="Pfam" id="PF00465">
    <property type="entry name" value="Fe-ADH"/>
    <property type="match status" value="1"/>
</dbReference>
<protein>
    <submittedName>
        <fullName evidence="3">Iron-containing alcohol dehydrogenase</fullName>
    </submittedName>
</protein>
<proteinExistence type="predicted"/>
<accession>A0A5J6V7X4</accession>
<sequence length="396" mass="39726">MVVRGFVWTVPTRVVAAPGRGAEVVAAMVGTAPALVVGDAAVRDRAELLATHLGCETHEVSTPCDFGAVDRLAALVSQASARVVVAVGGGTVMDLARVAALAAADRSLAGPDGWPGEGLRGRAATSVTQAAPAVVAVPSTVGTGAEVSSLAVVAEAGRTLRAVLADPGLHPRAAVLDVEMLRSLPRQLVRDGLLETAARALGPALADDGAHPAADEFAAVFVRRAMALSAKVGGGRAGTVLPDRVLAEAAWLATSSATQLASVGRTVSDSPLWLLQHAVTGSSGQPKAAALRALLPVLLERVTQQEDVGPLVTPGRSATLASLITGPVGSEVAGARALHSALRDCGLLDGPSAAIDPQVHAADLVEHGFTRKGALEGQSVASLAHAISPSVGSQPS</sequence>
<dbReference type="EMBL" id="CP044427">
    <property type="protein sequence ID" value="QFG69444.1"/>
    <property type="molecule type" value="Genomic_DNA"/>
</dbReference>
<evidence type="ECO:0000259" key="2">
    <source>
        <dbReference type="Pfam" id="PF00465"/>
    </source>
</evidence>
<feature type="domain" description="Alcohol dehydrogenase iron-type/glycerol dehydrogenase GldA" evidence="2">
    <location>
        <begin position="11"/>
        <end position="177"/>
    </location>
</feature>
<keyword evidence="4" id="KW-1185">Reference proteome</keyword>
<dbReference type="Proteomes" id="UP000326546">
    <property type="component" value="Chromosome"/>
</dbReference>
<organism evidence="3 4">
    <name type="scientific">Ornithinimicrobium pratense</name>
    <dbReference type="NCBI Taxonomy" id="2593973"/>
    <lineage>
        <taxon>Bacteria</taxon>
        <taxon>Bacillati</taxon>
        <taxon>Actinomycetota</taxon>
        <taxon>Actinomycetes</taxon>
        <taxon>Micrococcales</taxon>
        <taxon>Ornithinimicrobiaceae</taxon>
        <taxon>Ornithinimicrobium</taxon>
    </lineage>
</organism>
<dbReference type="PANTHER" id="PTHR11496:SF83">
    <property type="entry name" value="HYDROXYACID-OXOACID TRANSHYDROGENASE, MITOCHONDRIAL"/>
    <property type="match status" value="1"/>
</dbReference>
<dbReference type="AlphaFoldDB" id="A0A5J6V7X4"/>
<name>A0A5J6V7X4_9MICO</name>
<dbReference type="PANTHER" id="PTHR11496">
    <property type="entry name" value="ALCOHOL DEHYDROGENASE"/>
    <property type="match status" value="1"/>
</dbReference>
<dbReference type="GO" id="GO:0004022">
    <property type="term" value="F:alcohol dehydrogenase (NAD+) activity"/>
    <property type="evidence" value="ECO:0007669"/>
    <property type="project" value="TreeGrafter"/>
</dbReference>
<dbReference type="SUPFAM" id="SSF56796">
    <property type="entry name" value="Dehydroquinate synthase-like"/>
    <property type="match status" value="1"/>
</dbReference>
<dbReference type="InterPro" id="IPR039697">
    <property type="entry name" value="Alcohol_dehydrogenase_Fe"/>
</dbReference>
<dbReference type="GO" id="GO:0046872">
    <property type="term" value="F:metal ion binding"/>
    <property type="evidence" value="ECO:0007669"/>
    <property type="project" value="InterPro"/>
</dbReference>
<keyword evidence="1" id="KW-0560">Oxidoreductase</keyword>
<evidence type="ECO:0000313" key="4">
    <source>
        <dbReference type="Proteomes" id="UP000326546"/>
    </source>
</evidence>
<reference evidence="3 4" key="1">
    <citation type="submission" date="2019-09" db="EMBL/GenBank/DDBJ databases">
        <title>Serinicoccus pratensis sp. nov., isolated from meadow soil.</title>
        <authorList>
            <person name="Zhang W."/>
        </authorList>
    </citation>
    <scope>NUCLEOTIDE SEQUENCE [LARGE SCALE GENOMIC DNA]</scope>
    <source>
        <strain evidence="3 4">W204</strain>
    </source>
</reference>
<dbReference type="Gene3D" id="3.40.50.1970">
    <property type="match status" value="1"/>
</dbReference>
<evidence type="ECO:0000313" key="3">
    <source>
        <dbReference type="EMBL" id="QFG69444.1"/>
    </source>
</evidence>
<evidence type="ECO:0000256" key="1">
    <source>
        <dbReference type="ARBA" id="ARBA00023002"/>
    </source>
</evidence>
<dbReference type="InterPro" id="IPR001670">
    <property type="entry name" value="ADH_Fe/GldA"/>
</dbReference>